<feature type="compositionally biased region" description="Polar residues" evidence="2">
    <location>
        <begin position="36"/>
        <end position="45"/>
    </location>
</feature>
<accession>A0A2G5TJJ8</accession>
<keyword evidence="4" id="KW-1185">Reference proteome</keyword>
<evidence type="ECO:0000313" key="4">
    <source>
        <dbReference type="Proteomes" id="UP000230233"/>
    </source>
</evidence>
<evidence type="ECO:0000256" key="2">
    <source>
        <dbReference type="SAM" id="MobiDB-lite"/>
    </source>
</evidence>
<evidence type="ECO:0000256" key="1">
    <source>
        <dbReference type="SAM" id="Coils"/>
    </source>
</evidence>
<dbReference type="EMBL" id="PDUG01000005">
    <property type="protein sequence ID" value="PIC27465.1"/>
    <property type="molecule type" value="Genomic_DNA"/>
</dbReference>
<feature type="compositionally biased region" description="Basic and acidic residues" evidence="2">
    <location>
        <begin position="294"/>
        <end position="305"/>
    </location>
</feature>
<feature type="region of interest" description="Disordered" evidence="2">
    <location>
        <begin position="29"/>
        <end position="51"/>
    </location>
</feature>
<reference evidence="4" key="1">
    <citation type="submission" date="2017-10" db="EMBL/GenBank/DDBJ databases">
        <title>Rapid genome shrinkage in a self-fertile nematode reveals novel sperm competition proteins.</title>
        <authorList>
            <person name="Yin D."/>
            <person name="Schwarz E.M."/>
            <person name="Thomas C.G."/>
            <person name="Felde R.L."/>
            <person name="Korf I.F."/>
            <person name="Cutter A.D."/>
            <person name="Schartner C.M."/>
            <person name="Ralston E.J."/>
            <person name="Meyer B.J."/>
            <person name="Haag E.S."/>
        </authorList>
    </citation>
    <scope>NUCLEOTIDE SEQUENCE [LARGE SCALE GENOMIC DNA]</scope>
    <source>
        <strain evidence="4">JU1422</strain>
    </source>
</reference>
<feature type="coiled-coil region" evidence="1">
    <location>
        <begin position="118"/>
        <end position="152"/>
    </location>
</feature>
<organism evidence="3 4">
    <name type="scientific">Caenorhabditis nigoni</name>
    <dbReference type="NCBI Taxonomy" id="1611254"/>
    <lineage>
        <taxon>Eukaryota</taxon>
        <taxon>Metazoa</taxon>
        <taxon>Ecdysozoa</taxon>
        <taxon>Nematoda</taxon>
        <taxon>Chromadorea</taxon>
        <taxon>Rhabditida</taxon>
        <taxon>Rhabditina</taxon>
        <taxon>Rhabditomorpha</taxon>
        <taxon>Rhabditoidea</taxon>
        <taxon>Rhabditidae</taxon>
        <taxon>Peloderinae</taxon>
        <taxon>Caenorhabditis</taxon>
    </lineage>
</organism>
<evidence type="ECO:0000313" key="3">
    <source>
        <dbReference type="EMBL" id="PIC27465.1"/>
    </source>
</evidence>
<dbReference type="AlphaFoldDB" id="A0A2G5TJJ8"/>
<gene>
    <name evidence="3" type="primary">Cnig_chr_V.g19713</name>
    <name evidence="3" type="ORF">B9Z55_019713</name>
</gene>
<evidence type="ECO:0008006" key="5">
    <source>
        <dbReference type="Google" id="ProtNLM"/>
    </source>
</evidence>
<feature type="region of interest" description="Disordered" evidence="2">
    <location>
        <begin position="283"/>
        <end position="305"/>
    </location>
</feature>
<protein>
    <recommendedName>
        <fullName evidence="5">CCHC-type domain-containing protein</fullName>
    </recommendedName>
</protein>
<proteinExistence type="predicted"/>
<dbReference type="OrthoDB" id="5866078at2759"/>
<name>A0A2G5TJJ8_9PELO</name>
<comment type="caution">
    <text evidence="3">The sequence shown here is derived from an EMBL/GenBank/DDBJ whole genome shotgun (WGS) entry which is preliminary data.</text>
</comment>
<sequence length="305" mass="34783">MERKKEYTEYDLLDAPSDLEANVKAEKIRAIEPDSDSGSHNSSEDASMLAKRVQKALSNHRGDQVTEQLVRKIYQKGGLDAYHQTMEYIEAQRIPTNAEISLLKTYILHGSKREDQMMMEHRQQLLCLHEKIKEMDQEMAKLRLDNKKMKNAMKTGRMQRTQEPIFEQDRAEGCKVCQATDHPASRCKIYPNAEAKRAFLKSKGACFICCGTGHKEDECPARDVTPKCEECDAKHFRSLCLHRYGAAVLEKKKKEEEKKAEEKRMKLGATMLAGLKVLAQPKLTTNQKRKLRKKAAEAVKKAGGK</sequence>
<dbReference type="Proteomes" id="UP000230233">
    <property type="component" value="Chromosome V"/>
</dbReference>
<keyword evidence="1" id="KW-0175">Coiled coil</keyword>